<sequence length="81" mass="8682">MSLNPLPQLPGVNKFNVVYTETRLTHTINNVSYTGIVQNEVETISGPRFTIAYAGDIQRLIPRDACTLAAAGAAITQAPPV</sequence>
<evidence type="ECO:0000313" key="1">
    <source>
        <dbReference type="EMBL" id="KJA17225.1"/>
    </source>
</evidence>
<reference evidence="2" key="1">
    <citation type="submission" date="2014-04" db="EMBL/GenBank/DDBJ databases">
        <title>Evolutionary Origins and Diversification of the Mycorrhizal Mutualists.</title>
        <authorList>
            <consortium name="DOE Joint Genome Institute"/>
            <consortium name="Mycorrhizal Genomics Consortium"/>
            <person name="Kohler A."/>
            <person name="Kuo A."/>
            <person name="Nagy L.G."/>
            <person name="Floudas D."/>
            <person name="Copeland A."/>
            <person name="Barry K.W."/>
            <person name="Cichocki N."/>
            <person name="Veneault-Fourrey C."/>
            <person name="LaButti K."/>
            <person name="Lindquist E.A."/>
            <person name="Lipzen A."/>
            <person name="Lundell T."/>
            <person name="Morin E."/>
            <person name="Murat C."/>
            <person name="Riley R."/>
            <person name="Ohm R."/>
            <person name="Sun H."/>
            <person name="Tunlid A."/>
            <person name="Henrissat B."/>
            <person name="Grigoriev I.V."/>
            <person name="Hibbett D.S."/>
            <person name="Martin F."/>
        </authorList>
    </citation>
    <scope>NUCLEOTIDE SEQUENCE [LARGE SCALE GENOMIC DNA]</scope>
    <source>
        <strain evidence="2">FD-334 SS-4</strain>
    </source>
</reference>
<organism evidence="1 2">
    <name type="scientific">Hypholoma sublateritium (strain FD-334 SS-4)</name>
    <dbReference type="NCBI Taxonomy" id="945553"/>
    <lineage>
        <taxon>Eukaryota</taxon>
        <taxon>Fungi</taxon>
        <taxon>Dikarya</taxon>
        <taxon>Basidiomycota</taxon>
        <taxon>Agaricomycotina</taxon>
        <taxon>Agaricomycetes</taxon>
        <taxon>Agaricomycetidae</taxon>
        <taxon>Agaricales</taxon>
        <taxon>Agaricineae</taxon>
        <taxon>Strophariaceae</taxon>
        <taxon>Hypholoma</taxon>
    </lineage>
</organism>
<dbReference type="AlphaFoldDB" id="A0A0D2PA84"/>
<proteinExistence type="predicted"/>
<protein>
    <submittedName>
        <fullName evidence="1">Uncharacterized protein</fullName>
    </submittedName>
</protein>
<gene>
    <name evidence="1" type="ORF">HYPSUDRAFT_46672</name>
</gene>
<accession>A0A0D2PA84</accession>
<evidence type="ECO:0000313" key="2">
    <source>
        <dbReference type="Proteomes" id="UP000054270"/>
    </source>
</evidence>
<name>A0A0D2PA84_HYPSF</name>
<dbReference type="EMBL" id="KN817607">
    <property type="protein sequence ID" value="KJA17225.1"/>
    <property type="molecule type" value="Genomic_DNA"/>
</dbReference>
<dbReference type="Proteomes" id="UP000054270">
    <property type="component" value="Unassembled WGS sequence"/>
</dbReference>
<keyword evidence="2" id="KW-1185">Reference proteome</keyword>